<evidence type="ECO:0000313" key="3">
    <source>
        <dbReference type="Proteomes" id="UP001477672"/>
    </source>
</evidence>
<dbReference type="PANTHER" id="PTHR11365">
    <property type="entry name" value="5-OXOPROLINASE RELATED"/>
    <property type="match status" value="1"/>
</dbReference>
<dbReference type="Pfam" id="PF02538">
    <property type="entry name" value="Hydantoinase_B"/>
    <property type="match status" value="1"/>
</dbReference>
<organism evidence="2 3">
    <name type="scientific">Ruthenibacterium intestinale</name>
    <dbReference type="NCBI Taxonomy" id="3133163"/>
    <lineage>
        <taxon>Bacteria</taxon>
        <taxon>Bacillati</taxon>
        <taxon>Bacillota</taxon>
        <taxon>Clostridia</taxon>
        <taxon>Eubacteriales</taxon>
        <taxon>Oscillospiraceae</taxon>
        <taxon>Ruthenibacterium</taxon>
    </lineage>
</organism>
<gene>
    <name evidence="2" type="ORF">WMO24_14380</name>
</gene>
<dbReference type="Proteomes" id="UP001477672">
    <property type="component" value="Unassembled WGS sequence"/>
</dbReference>
<protein>
    <submittedName>
        <fullName evidence="2">Hydantoinase B/oxoprolinase family protein</fullName>
    </submittedName>
</protein>
<accession>A0ABV1GIC5</accession>
<proteinExistence type="predicted"/>
<dbReference type="PANTHER" id="PTHR11365:SF23">
    <property type="entry name" value="HYPOTHETICAL 5-OXOPROLINASE (EUROFUNG)-RELATED"/>
    <property type="match status" value="1"/>
</dbReference>
<keyword evidence="3" id="KW-1185">Reference proteome</keyword>
<dbReference type="InterPro" id="IPR003692">
    <property type="entry name" value="Hydantoinase_B"/>
</dbReference>
<dbReference type="InterPro" id="IPR045079">
    <property type="entry name" value="Oxoprolinase-like"/>
</dbReference>
<dbReference type="RefSeq" id="WP_349217065.1">
    <property type="nucleotide sequence ID" value="NZ_JBBMFA010000111.1"/>
</dbReference>
<evidence type="ECO:0000259" key="1">
    <source>
        <dbReference type="Pfam" id="PF02538"/>
    </source>
</evidence>
<comment type="caution">
    <text evidence="2">The sequence shown here is derived from an EMBL/GenBank/DDBJ whole genome shotgun (WGS) entry which is preliminary data.</text>
</comment>
<feature type="domain" description="Hydantoinase B/oxoprolinase" evidence="1">
    <location>
        <begin position="7"/>
        <end position="525"/>
    </location>
</feature>
<sequence>MAKDVALFNILTNNLMSVAREMSADFLRSAYSVVIREAADCSTFLADAKGRILAQPQDQPLHMNSVSRALTGALSKVDVTNLTEDNAIILNDPYSGGQHQSDIYIFSPIVHNGKLVAFAGTTGHHADLGHSAGFNLHAKDIFEERFRFCPMVFSVSHDWNGGILEQVLRSNLRIPRDTIGDINAQLVANETGRRRVHALIDRYGYDTFMEICEEFLDYAEKVMRAALEEIPDGVYYGECMADDDGVHDEALVIKVKVTVEGSEVYVDFTGTCPQVTTAINCPFSSTVSATYTVLKMIMTDPSFPINDGSYRPVHIYAPKGCLLNPKEFAPVEGRNVIIMRVFQAVLKAFEKVLPERVPAQGYDQRTEVNLQWSGDEKKGFVAISDQLGGGYGASIRNDGADQLDDPLGNCTNSPVESLEIEQKYFRVTRYELRCDSGGAGRHRGGLGAYREYEILEDNVNMTVYSDRFKYPAKGVAGGLDGSTAYIKLYHPDGTKENLPSKGSRVLNRGDKMLVAVGGGAGYGNPLERPVAEIERDIRRKKVSLEKAKELYGYQGKA</sequence>
<name>A0ABV1GIC5_9FIRM</name>
<dbReference type="EMBL" id="JBBMFA010000111">
    <property type="protein sequence ID" value="MEQ2521604.1"/>
    <property type="molecule type" value="Genomic_DNA"/>
</dbReference>
<evidence type="ECO:0000313" key="2">
    <source>
        <dbReference type="EMBL" id="MEQ2521604.1"/>
    </source>
</evidence>
<reference evidence="2 3" key="1">
    <citation type="submission" date="2024-03" db="EMBL/GenBank/DDBJ databases">
        <title>Human intestinal bacterial collection.</title>
        <authorList>
            <person name="Pauvert C."/>
            <person name="Hitch T.C.A."/>
            <person name="Clavel T."/>
        </authorList>
    </citation>
    <scope>NUCLEOTIDE SEQUENCE [LARGE SCALE GENOMIC DNA]</scope>
    <source>
        <strain evidence="2 3">CLA-JM-H11</strain>
    </source>
</reference>